<proteinExistence type="predicted"/>
<name>A0ABR7WIS5_9ACTN</name>
<keyword evidence="1" id="KW-0732">Signal</keyword>
<dbReference type="Proteomes" id="UP000602395">
    <property type="component" value="Unassembled WGS sequence"/>
</dbReference>
<dbReference type="EMBL" id="JACWMS010000004">
    <property type="protein sequence ID" value="MBD1321687.1"/>
    <property type="molecule type" value="Genomic_DNA"/>
</dbReference>
<reference evidence="3 4" key="1">
    <citation type="submission" date="2020-09" db="EMBL/GenBank/DDBJ databases">
        <title>Novel species in genus Gordonia.</title>
        <authorList>
            <person name="Zhang G."/>
        </authorList>
    </citation>
    <scope>NUCLEOTIDE SEQUENCE [LARGE SCALE GENOMIC DNA]</scope>
    <source>
        <strain evidence="3 4">ON-33</strain>
    </source>
</reference>
<dbReference type="Pfam" id="PF01551">
    <property type="entry name" value="Peptidase_M23"/>
    <property type="match status" value="1"/>
</dbReference>
<comment type="caution">
    <text evidence="3">The sequence shown here is derived from an EMBL/GenBank/DDBJ whole genome shotgun (WGS) entry which is preliminary data.</text>
</comment>
<dbReference type="InterPro" id="IPR050570">
    <property type="entry name" value="Cell_wall_metabolism_enzyme"/>
</dbReference>
<evidence type="ECO:0000259" key="2">
    <source>
        <dbReference type="Pfam" id="PF01551"/>
    </source>
</evidence>
<dbReference type="InterPro" id="IPR016047">
    <property type="entry name" value="M23ase_b-sheet_dom"/>
</dbReference>
<dbReference type="PANTHER" id="PTHR21666">
    <property type="entry name" value="PEPTIDASE-RELATED"/>
    <property type="match status" value="1"/>
</dbReference>
<feature type="domain" description="M23ase beta-sheet core" evidence="2">
    <location>
        <begin position="72"/>
        <end position="160"/>
    </location>
</feature>
<dbReference type="SUPFAM" id="SSF51261">
    <property type="entry name" value="Duplicated hybrid motif"/>
    <property type="match status" value="1"/>
</dbReference>
<dbReference type="PANTHER" id="PTHR21666:SF289">
    <property type="entry name" value="L-ALA--D-GLU ENDOPEPTIDASE"/>
    <property type="match status" value="1"/>
</dbReference>
<evidence type="ECO:0000256" key="1">
    <source>
        <dbReference type="ARBA" id="ARBA00022729"/>
    </source>
</evidence>
<keyword evidence="4" id="KW-1185">Reference proteome</keyword>
<organism evidence="3 4">
    <name type="scientific">Gordonia hankookensis</name>
    <dbReference type="NCBI Taxonomy" id="589403"/>
    <lineage>
        <taxon>Bacteria</taxon>
        <taxon>Bacillati</taxon>
        <taxon>Actinomycetota</taxon>
        <taxon>Actinomycetes</taxon>
        <taxon>Mycobacteriales</taxon>
        <taxon>Gordoniaceae</taxon>
        <taxon>Gordonia</taxon>
    </lineage>
</organism>
<dbReference type="CDD" id="cd12797">
    <property type="entry name" value="M23_peptidase"/>
    <property type="match status" value="1"/>
</dbReference>
<dbReference type="Gene3D" id="2.70.70.10">
    <property type="entry name" value="Glucose Permease (Domain IIA)"/>
    <property type="match status" value="1"/>
</dbReference>
<dbReference type="InterPro" id="IPR011055">
    <property type="entry name" value="Dup_hybrid_motif"/>
</dbReference>
<accession>A0ABR7WIS5</accession>
<evidence type="ECO:0000313" key="3">
    <source>
        <dbReference type="EMBL" id="MBD1321687.1"/>
    </source>
</evidence>
<protein>
    <submittedName>
        <fullName evidence="3">M23 family metallopeptidase</fullName>
    </submittedName>
</protein>
<sequence>MADHDRRARRHRRKRLFRVIVYAVSELVLVAVLLCALPGVAGAAHPRFRLPLPPPPAVIRGFDPPEHRWQPGHRGVDLSTSPGTVIHAAGAGTVQFAGVVAGRPVVSIRHADALITTYEPVRASVRQGTTVRRGEEIGTVIAGHEGCPAPACLHWGARRGQGRAATYLNPLALIGALRVRLKPVDGIRPGDAPADGPHAGVPH</sequence>
<evidence type="ECO:0000313" key="4">
    <source>
        <dbReference type="Proteomes" id="UP000602395"/>
    </source>
</evidence>
<gene>
    <name evidence="3" type="ORF">IDF66_19085</name>
</gene>